<comment type="caution">
    <text evidence="1">The sequence shown here is derived from an EMBL/GenBank/DDBJ whole genome shotgun (WGS) entry which is preliminary data.</text>
</comment>
<reference evidence="1 2" key="1">
    <citation type="submission" date="2017-08" db="EMBL/GenBank/DDBJ databases">
        <title>Reclassification of Bisgaard taxon 37 and 44.</title>
        <authorList>
            <person name="Christensen H."/>
        </authorList>
    </citation>
    <scope>NUCLEOTIDE SEQUENCE [LARGE SCALE GENOMIC DNA]</scope>
    <source>
        <strain evidence="1 2">111</strain>
    </source>
</reference>
<keyword evidence="2" id="KW-1185">Reference proteome</keyword>
<evidence type="ECO:0000313" key="1">
    <source>
        <dbReference type="EMBL" id="RIY34603.1"/>
    </source>
</evidence>
<name>A0A3A1Y8H0_9GAMM</name>
<dbReference type="RefSeq" id="WP_119532743.1">
    <property type="nucleotide sequence ID" value="NZ_JBHSSP010000005.1"/>
</dbReference>
<dbReference type="EMBL" id="NRJG01000197">
    <property type="protein sequence ID" value="RIY34603.1"/>
    <property type="molecule type" value="Genomic_DNA"/>
</dbReference>
<sequence length="202" mass="22948">MNSITNLYGITEMMVTSTVIKNLSSTNKNLPTKTFICNELNSTSKKLGLSKIKVDELVINAIHEYEVEIQNIFDNSLQNSGTNSLEDRVSNFIKGILAIIFRQPQLAHILAFNNLYANQAFNQASREVSVTTYFAFKRIFNNIKEQYANVLSSLCVNWLNGIYLNISQNIGENPSTQILQTLERDINNEFAILKLSLRKFDL</sequence>
<dbReference type="Proteomes" id="UP000265916">
    <property type="component" value="Unassembled WGS sequence"/>
</dbReference>
<accession>A0A3A1Y8H0</accession>
<protein>
    <submittedName>
        <fullName evidence="1">Uncharacterized protein</fullName>
    </submittedName>
</protein>
<gene>
    <name evidence="1" type="ORF">CKF58_08065</name>
</gene>
<proteinExistence type="predicted"/>
<dbReference type="OrthoDB" id="5678508at2"/>
<organism evidence="1 2">
    <name type="scientific">Psittacicella hinzii</name>
    <dbReference type="NCBI Taxonomy" id="2028575"/>
    <lineage>
        <taxon>Bacteria</taxon>
        <taxon>Pseudomonadati</taxon>
        <taxon>Pseudomonadota</taxon>
        <taxon>Gammaproteobacteria</taxon>
        <taxon>Pasteurellales</taxon>
        <taxon>Psittacicellaceae</taxon>
        <taxon>Psittacicella</taxon>
    </lineage>
</organism>
<evidence type="ECO:0000313" key="2">
    <source>
        <dbReference type="Proteomes" id="UP000265916"/>
    </source>
</evidence>
<dbReference type="AlphaFoldDB" id="A0A3A1Y8H0"/>